<feature type="compositionally biased region" description="Low complexity" evidence="1">
    <location>
        <begin position="272"/>
        <end position="292"/>
    </location>
</feature>
<evidence type="ECO:0000256" key="1">
    <source>
        <dbReference type="SAM" id="MobiDB-lite"/>
    </source>
</evidence>
<feature type="compositionally biased region" description="Polar residues" evidence="1">
    <location>
        <begin position="299"/>
        <end position="314"/>
    </location>
</feature>
<dbReference type="RefSeq" id="WP_281533758.1">
    <property type="nucleotide sequence ID" value="NZ_CP075584.1"/>
</dbReference>
<evidence type="ECO:0000313" key="3">
    <source>
        <dbReference type="EMBL" id="WBM79231.1"/>
    </source>
</evidence>
<sequence>MALEKWLVAPGQTRVIDVELVNRLKVGLIGGKVDIIGHDEPFTRVEVHSVSGKDLRISLDGDTLEVDHPQLRWDNFIEVFASFRGSARADVSITVPRDVALKLGVISAGALITGLRSDVKLNTVSGDLVVDGVTGDIELNAINGEISVSNHSGDITAHTVSGDVTASGSIRRFSVDGVASNVFLDLEGSPDTVNTNTVSGNLTARVEAGLPIKYHLNTVSGVLQLDDQTVKSTFGKGYESSTGVLAGSWLELHANSVSGDISVVRRPAAATDAPASAAAGSGTFAPAASTAPDSGAAGQGTTAGPDGTTTKASA</sequence>
<evidence type="ECO:0000259" key="2">
    <source>
        <dbReference type="Pfam" id="PF13349"/>
    </source>
</evidence>
<dbReference type="Proteomes" id="UP001212421">
    <property type="component" value="Chromosome"/>
</dbReference>
<feature type="domain" description="DUF4097" evidence="2">
    <location>
        <begin position="44"/>
        <end position="265"/>
    </location>
</feature>
<protein>
    <submittedName>
        <fullName evidence="3">DUF4097 family beta strand repeat protein</fullName>
    </submittedName>
</protein>
<accession>A0ABY7N9R0</accession>
<organism evidence="3 4">
    <name type="scientific">Cryobacterium breve</name>
    <dbReference type="NCBI Taxonomy" id="1259258"/>
    <lineage>
        <taxon>Bacteria</taxon>
        <taxon>Bacillati</taxon>
        <taxon>Actinomycetota</taxon>
        <taxon>Actinomycetes</taxon>
        <taxon>Micrococcales</taxon>
        <taxon>Microbacteriaceae</taxon>
        <taxon>Cryobacterium</taxon>
    </lineage>
</organism>
<feature type="region of interest" description="Disordered" evidence="1">
    <location>
        <begin position="272"/>
        <end position="314"/>
    </location>
</feature>
<keyword evidence="4" id="KW-1185">Reference proteome</keyword>
<name>A0ABY7N9R0_9MICO</name>
<dbReference type="InterPro" id="IPR025164">
    <property type="entry name" value="Toastrack_DUF4097"/>
</dbReference>
<dbReference type="Pfam" id="PF13349">
    <property type="entry name" value="DUF4097"/>
    <property type="match status" value="1"/>
</dbReference>
<gene>
    <name evidence="3" type="ORF">KIV56_12290</name>
</gene>
<proteinExistence type="predicted"/>
<reference evidence="3 4" key="1">
    <citation type="submission" date="2021-05" db="EMBL/GenBank/DDBJ databases">
        <authorList>
            <person name="Kumar R."/>
            <person name="Kumar A."/>
            <person name="Mukhia S."/>
        </authorList>
    </citation>
    <scope>NUCLEOTIDE SEQUENCE [LARGE SCALE GENOMIC DNA]</scope>
    <source>
        <strain evidence="3 4">ERMR7:08</strain>
    </source>
</reference>
<dbReference type="EMBL" id="CP075584">
    <property type="protein sequence ID" value="WBM79231.1"/>
    <property type="molecule type" value="Genomic_DNA"/>
</dbReference>
<evidence type="ECO:0000313" key="4">
    <source>
        <dbReference type="Proteomes" id="UP001212421"/>
    </source>
</evidence>